<dbReference type="EMBL" id="MNCJ02000320">
    <property type="protein sequence ID" value="KAF5806928.1"/>
    <property type="molecule type" value="Genomic_DNA"/>
</dbReference>
<sequence length="76" mass="8692">MMSISLQLELRKCSWLTILLLCVLMAVMLPRPSLIQYTALRLMFPVLLMGFCLLFMTAITWNSSSKVGYLSAKEFL</sequence>
<evidence type="ECO:0000313" key="3">
    <source>
        <dbReference type="Proteomes" id="UP000215914"/>
    </source>
</evidence>
<organism evidence="2 3">
    <name type="scientific">Helianthus annuus</name>
    <name type="common">Common sunflower</name>
    <dbReference type="NCBI Taxonomy" id="4232"/>
    <lineage>
        <taxon>Eukaryota</taxon>
        <taxon>Viridiplantae</taxon>
        <taxon>Streptophyta</taxon>
        <taxon>Embryophyta</taxon>
        <taxon>Tracheophyta</taxon>
        <taxon>Spermatophyta</taxon>
        <taxon>Magnoliopsida</taxon>
        <taxon>eudicotyledons</taxon>
        <taxon>Gunneridae</taxon>
        <taxon>Pentapetalae</taxon>
        <taxon>asterids</taxon>
        <taxon>campanulids</taxon>
        <taxon>Asterales</taxon>
        <taxon>Asteraceae</taxon>
        <taxon>Asteroideae</taxon>
        <taxon>Heliantheae alliance</taxon>
        <taxon>Heliantheae</taxon>
        <taxon>Helianthus</taxon>
    </lineage>
</organism>
<evidence type="ECO:0000256" key="1">
    <source>
        <dbReference type="SAM" id="Phobius"/>
    </source>
</evidence>
<accession>A0A9K3J1U6</accession>
<keyword evidence="3" id="KW-1185">Reference proteome</keyword>
<comment type="caution">
    <text evidence="2">The sequence shown here is derived from an EMBL/GenBank/DDBJ whole genome shotgun (WGS) entry which is preliminary data.</text>
</comment>
<keyword evidence="1" id="KW-0812">Transmembrane</keyword>
<proteinExistence type="predicted"/>
<evidence type="ECO:0000313" key="2">
    <source>
        <dbReference type="EMBL" id="KAF5806928.1"/>
    </source>
</evidence>
<reference evidence="2" key="2">
    <citation type="submission" date="2020-06" db="EMBL/GenBank/DDBJ databases">
        <title>Helianthus annuus Genome sequencing and assembly Release 2.</title>
        <authorList>
            <person name="Gouzy J."/>
            <person name="Langlade N."/>
            <person name="Munos S."/>
        </authorList>
    </citation>
    <scope>NUCLEOTIDE SEQUENCE</scope>
    <source>
        <tissue evidence="2">Leaves</tissue>
    </source>
</reference>
<dbReference type="AlphaFoldDB" id="A0A9K3J1U6"/>
<gene>
    <name evidence="2" type="ORF">HanXRQr2_Chr05g0227271</name>
</gene>
<keyword evidence="1" id="KW-0472">Membrane</keyword>
<keyword evidence="1" id="KW-1133">Transmembrane helix</keyword>
<dbReference type="Gramene" id="mRNA:HanXRQr2_Chr05g0227271">
    <property type="protein sequence ID" value="mRNA:HanXRQr2_Chr05g0227271"/>
    <property type="gene ID" value="HanXRQr2_Chr05g0227271"/>
</dbReference>
<dbReference type="Proteomes" id="UP000215914">
    <property type="component" value="Unassembled WGS sequence"/>
</dbReference>
<feature type="transmembrane region" description="Helical" evidence="1">
    <location>
        <begin position="42"/>
        <end position="61"/>
    </location>
</feature>
<reference evidence="2" key="1">
    <citation type="journal article" date="2017" name="Nature">
        <title>The sunflower genome provides insights into oil metabolism, flowering and Asterid evolution.</title>
        <authorList>
            <person name="Badouin H."/>
            <person name="Gouzy J."/>
            <person name="Grassa C.J."/>
            <person name="Murat F."/>
            <person name="Staton S.E."/>
            <person name="Cottret L."/>
            <person name="Lelandais-Briere C."/>
            <person name="Owens G.L."/>
            <person name="Carrere S."/>
            <person name="Mayjonade B."/>
            <person name="Legrand L."/>
            <person name="Gill N."/>
            <person name="Kane N.C."/>
            <person name="Bowers J.E."/>
            <person name="Hubner S."/>
            <person name="Bellec A."/>
            <person name="Berard A."/>
            <person name="Berges H."/>
            <person name="Blanchet N."/>
            <person name="Boniface M.C."/>
            <person name="Brunel D."/>
            <person name="Catrice O."/>
            <person name="Chaidir N."/>
            <person name="Claudel C."/>
            <person name="Donnadieu C."/>
            <person name="Faraut T."/>
            <person name="Fievet G."/>
            <person name="Helmstetter N."/>
            <person name="King M."/>
            <person name="Knapp S.J."/>
            <person name="Lai Z."/>
            <person name="Le Paslier M.C."/>
            <person name="Lippi Y."/>
            <person name="Lorenzon L."/>
            <person name="Mandel J.R."/>
            <person name="Marage G."/>
            <person name="Marchand G."/>
            <person name="Marquand E."/>
            <person name="Bret-Mestries E."/>
            <person name="Morien E."/>
            <person name="Nambeesan S."/>
            <person name="Nguyen T."/>
            <person name="Pegot-Espagnet P."/>
            <person name="Pouilly N."/>
            <person name="Raftis F."/>
            <person name="Sallet E."/>
            <person name="Schiex T."/>
            <person name="Thomas J."/>
            <person name="Vandecasteele C."/>
            <person name="Vares D."/>
            <person name="Vear F."/>
            <person name="Vautrin S."/>
            <person name="Crespi M."/>
            <person name="Mangin B."/>
            <person name="Burke J.M."/>
            <person name="Salse J."/>
            <person name="Munos S."/>
            <person name="Vincourt P."/>
            <person name="Rieseberg L.H."/>
            <person name="Langlade N.B."/>
        </authorList>
    </citation>
    <scope>NUCLEOTIDE SEQUENCE</scope>
    <source>
        <tissue evidence="2">Leaves</tissue>
    </source>
</reference>
<feature type="transmembrane region" description="Helical" evidence="1">
    <location>
        <begin position="12"/>
        <end position="30"/>
    </location>
</feature>
<protein>
    <submittedName>
        <fullName evidence="2">Uncharacterized protein</fullName>
    </submittedName>
</protein>
<name>A0A9K3J1U6_HELAN</name>